<evidence type="ECO:0000313" key="3">
    <source>
        <dbReference type="Proteomes" id="UP000070248"/>
    </source>
</evidence>
<keyword evidence="1" id="KW-0812">Transmembrane</keyword>
<gene>
    <name evidence="2" type="ORF">AKJ59_00510</name>
</gene>
<keyword evidence="1" id="KW-1133">Transmembrane helix</keyword>
<feature type="transmembrane region" description="Helical" evidence="1">
    <location>
        <begin position="66"/>
        <end position="84"/>
    </location>
</feature>
<feature type="transmembrane region" description="Helical" evidence="1">
    <location>
        <begin position="104"/>
        <end position="128"/>
    </location>
</feature>
<keyword evidence="1" id="KW-0472">Membrane</keyword>
<dbReference type="AlphaFoldDB" id="A0A133VQT8"/>
<sequence>MKVRIEDSLAYTMLILMVFTIAIPDSLMETPEFVYAYPIKIMLFYGLGFFFFFKGLKPVDEWELPLFLKFLGTIVSVWMVVSSLQPILVARFTGESNFNTIYEWFHFIVFVAFWLLGNLGFFAIGNFVRDCWDDYYG</sequence>
<comment type="caution">
    <text evidence="2">The sequence shown here is derived from an EMBL/GenBank/DDBJ whole genome shotgun (WGS) entry which is preliminary data.</text>
</comment>
<dbReference type="Proteomes" id="UP000070248">
    <property type="component" value="Unassembled WGS sequence"/>
</dbReference>
<dbReference type="EMBL" id="LHYL01000005">
    <property type="protein sequence ID" value="KXB08790.1"/>
    <property type="molecule type" value="Genomic_DNA"/>
</dbReference>
<reference evidence="2 3" key="1">
    <citation type="journal article" date="2016" name="Sci. Rep.">
        <title>Metabolic traits of an uncultured archaeal lineage -MSBL1- from brine pools of the Red Sea.</title>
        <authorList>
            <person name="Mwirichia R."/>
            <person name="Alam I."/>
            <person name="Rashid M."/>
            <person name="Vinu M."/>
            <person name="Ba-Alawi W."/>
            <person name="Anthony Kamau A."/>
            <person name="Kamanda Ngugi D."/>
            <person name="Goker M."/>
            <person name="Klenk H.P."/>
            <person name="Bajic V."/>
            <person name="Stingl U."/>
        </authorList>
    </citation>
    <scope>NUCLEOTIDE SEQUENCE [LARGE SCALE GENOMIC DNA]</scope>
    <source>
        <strain evidence="2">SCGC-AAA385M02</strain>
    </source>
</reference>
<keyword evidence="3" id="KW-1185">Reference proteome</keyword>
<protein>
    <submittedName>
        <fullName evidence="2">Uncharacterized protein</fullName>
    </submittedName>
</protein>
<name>A0A133VQT8_9EURY</name>
<evidence type="ECO:0000313" key="2">
    <source>
        <dbReference type="EMBL" id="KXB08790.1"/>
    </source>
</evidence>
<feature type="transmembrane region" description="Helical" evidence="1">
    <location>
        <begin position="34"/>
        <end position="54"/>
    </location>
</feature>
<accession>A0A133VQT8</accession>
<evidence type="ECO:0000256" key="1">
    <source>
        <dbReference type="SAM" id="Phobius"/>
    </source>
</evidence>
<proteinExistence type="predicted"/>
<organism evidence="2 3">
    <name type="scientific">candidate division MSBL1 archaeon SCGC-AAA385M02</name>
    <dbReference type="NCBI Taxonomy" id="1698287"/>
    <lineage>
        <taxon>Archaea</taxon>
        <taxon>Methanobacteriati</taxon>
        <taxon>Methanobacteriota</taxon>
        <taxon>candidate division MSBL1</taxon>
    </lineage>
</organism>
<feature type="transmembrane region" description="Helical" evidence="1">
    <location>
        <begin position="9"/>
        <end position="28"/>
    </location>
</feature>